<keyword evidence="4" id="KW-1133">Transmembrane helix</keyword>
<dbReference type="GO" id="GO:0003677">
    <property type="term" value="F:DNA binding"/>
    <property type="evidence" value="ECO:0007669"/>
    <property type="project" value="UniProtKB-KW"/>
</dbReference>
<dbReference type="GO" id="GO:0045892">
    <property type="term" value="P:negative regulation of DNA-templated transcription"/>
    <property type="evidence" value="ECO:0007669"/>
    <property type="project" value="UniProtKB-ARBA"/>
</dbReference>
<dbReference type="PANTHER" id="PTHR44688">
    <property type="entry name" value="DNA-BINDING TRANSCRIPTIONAL ACTIVATOR DEVR_DOSR"/>
    <property type="match status" value="1"/>
</dbReference>
<feature type="domain" description="HTH luxR-type" evidence="5">
    <location>
        <begin position="160"/>
        <end position="225"/>
    </location>
</feature>
<dbReference type="EMBL" id="QVTD01000003">
    <property type="protein sequence ID" value="RFU64796.1"/>
    <property type="molecule type" value="Genomic_DNA"/>
</dbReference>
<dbReference type="SUPFAM" id="SSF55781">
    <property type="entry name" value="GAF domain-like"/>
    <property type="match status" value="1"/>
</dbReference>
<keyword evidence="4" id="KW-0472">Membrane</keyword>
<evidence type="ECO:0000256" key="2">
    <source>
        <dbReference type="ARBA" id="ARBA00023125"/>
    </source>
</evidence>
<name>A0A372LGQ6_9BACI</name>
<dbReference type="Pfam" id="PF00196">
    <property type="entry name" value="GerE"/>
    <property type="match status" value="1"/>
</dbReference>
<dbReference type="AlphaFoldDB" id="A0A372LGQ6"/>
<sequence length="228" mass="26114">MMEKSAKEYIKSVAEVNDVRKKAEQMLRGCIHLFPFERASLFTYSPLSHFGEGIFLIENSKVISLEHVKDDVRSIFPLYQAVKRNKPIFINRKDILETFPDKYVRHFQLSSLAIVPISLLNIVVGFVLVDRYMGEYPFTKNYLSLLSHYFKMALSPLSHNTTDKPALSNRETEALQYLANGYSMKEMASMMNVSEFTVRDYISASMRKLGVNHRAEAVAVGMRTGIIL</sequence>
<comment type="caution">
    <text evidence="6">The sequence shown here is derived from an EMBL/GenBank/DDBJ whole genome shotgun (WGS) entry which is preliminary data.</text>
</comment>
<dbReference type="SMART" id="SM00421">
    <property type="entry name" value="HTH_LUXR"/>
    <property type="match status" value="1"/>
</dbReference>
<dbReference type="Proteomes" id="UP000262939">
    <property type="component" value="Unassembled WGS sequence"/>
</dbReference>
<dbReference type="PROSITE" id="PS50043">
    <property type="entry name" value="HTH_LUXR_2"/>
    <property type="match status" value="1"/>
</dbReference>
<evidence type="ECO:0000313" key="7">
    <source>
        <dbReference type="Proteomes" id="UP000262939"/>
    </source>
</evidence>
<keyword evidence="7" id="KW-1185">Reference proteome</keyword>
<dbReference type="RefSeq" id="WP_117320971.1">
    <property type="nucleotide sequence ID" value="NZ_QVTD01000003.1"/>
</dbReference>
<feature type="transmembrane region" description="Helical" evidence="4">
    <location>
        <begin position="109"/>
        <end position="129"/>
    </location>
</feature>
<evidence type="ECO:0000256" key="1">
    <source>
        <dbReference type="ARBA" id="ARBA00023015"/>
    </source>
</evidence>
<dbReference type="SUPFAM" id="SSF46894">
    <property type="entry name" value="C-terminal effector domain of the bipartite response regulators"/>
    <property type="match status" value="1"/>
</dbReference>
<accession>A0A372LGQ6</accession>
<keyword evidence="1" id="KW-0805">Transcription regulation</keyword>
<evidence type="ECO:0000256" key="4">
    <source>
        <dbReference type="SAM" id="Phobius"/>
    </source>
</evidence>
<dbReference type="PANTHER" id="PTHR44688:SF16">
    <property type="entry name" value="DNA-BINDING TRANSCRIPTIONAL ACTIVATOR DEVR_DOSR"/>
    <property type="match status" value="1"/>
</dbReference>
<dbReference type="Gene3D" id="3.30.450.40">
    <property type="match status" value="1"/>
</dbReference>
<dbReference type="PRINTS" id="PR00038">
    <property type="entry name" value="HTHLUXR"/>
</dbReference>
<evidence type="ECO:0000256" key="3">
    <source>
        <dbReference type="ARBA" id="ARBA00023163"/>
    </source>
</evidence>
<keyword evidence="4" id="KW-0812">Transmembrane</keyword>
<keyword evidence="2" id="KW-0238">DNA-binding</keyword>
<organism evidence="6 7">
    <name type="scientific">Peribacillus glennii</name>
    <dbReference type="NCBI Taxonomy" id="2303991"/>
    <lineage>
        <taxon>Bacteria</taxon>
        <taxon>Bacillati</taxon>
        <taxon>Bacillota</taxon>
        <taxon>Bacilli</taxon>
        <taxon>Bacillales</taxon>
        <taxon>Bacillaceae</taxon>
        <taxon>Peribacillus</taxon>
    </lineage>
</organism>
<dbReference type="CDD" id="cd06170">
    <property type="entry name" value="LuxR_C_like"/>
    <property type="match status" value="1"/>
</dbReference>
<evidence type="ECO:0000259" key="5">
    <source>
        <dbReference type="PROSITE" id="PS50043"/>
    </source>
</evidence>
<dbReference type="Gene3D" id="1.10.10.10">
    <property type="entry name" value="Winged helix-like DNA-binding domain superfamily/Winged helix DNA-binding domain"/>
    <property type="match status" value="1"/>
</dbReference>
<evidence type="ECO:0000313" key="6">
    <source>
        <dbReference type="EMBL" id="RFU64796.1"/>
    </source>
</evidence>
<proteinExistence type="predicted"/>
<dbReference type="InterPro" id="IPR000792">
    <property type="entry name" value="Tscrpt_reg_LuxR_C"/>
</dbReference>
<reference evidence="6 7" key="1">
    <citation type="submission" date="2018-08" db="EMBL/GenBank/DDBJ databases">
        <title>Bacillus chawlae sp. nov., Bacillus glennii sp. nov., and Bacillus saganii sp. nov. Isolated from the Vehicle Assembly Building at Kennedy Space Center where the Viking Spacecraft were Assembled.</title>
        <authorList>
            <person name="Seuylemezian A."/>
            <person name="Vaishampayan P."/>
        </authorList>
    </citation>
    <scope>NUCLEOTIDE SEQUENCE [LARGE SCALE GENOMIC DNA]</scope>
    <source>
        <strain evidence="6 7">V44-8</strain>
    </source>
</reference>
<dbReference type="InterPro" id="IPR016032">
    <property type="entry name" value="Sig_transdc_resp-reg_C-effctor"/>
</dbReference>
<protein>
    <recommendedName>
        <fullName evidence="5">HTH luxR-type domain-containing protein</fullName>
    </recommendedName>
</protein>
<dbReference type="InterPro" id="IPR036388">
    <property type="entry name" value="WH-like_DNA-bd_sf"/>
</dbReference>
<dbReference type="InterPro" id="IPR029016">
    <property type="entry name" value="GAF-like_dom_sf"/>
</dbReference>
<dbReference type="OrthoDB" id="2825042at2"/>
<gene>
    <name evidence="6" type="ORF">D0466_02400</name>
</gene>
<keyword evidence="3" id="KW-0804">Transcription</keyword>